<feature type="region of interest" description="Disordered" evidence="1">
    <location>
        <begin position="44"/>
        <end position="106"/>
    </location>
</feature>
<evidence type="ECO:0000256" key="1">
    <source>
        <dbReference type="SAM" id="MobiDB-lite"/>
    </source>
</evidence>
<gene>
    <name evidence="2" type="ORF">EVAR_8952_1</name>
</gene>
<accession>A0A4C1U0L9</accession>
<dbReference type="Proteomes" id="UP000299102">
    <property type="component" value="Unassembled WGS sequence"/>
</dbReference>
<comment type="caution">
    <text evidence="2">The sequence shown here is derived from an EMBL/GenBank/DDBJ whole genome shotgun (WGS) entry which is preliminary data.</text>
</comment>
<proteinExistence type="predicted"/>
<sequence length="106" mass="11731">MHSMSTKIKVHKLNNSLFRISMRIYKYEYKYKRYVTCCCGSAAGGKGARGHGRNGSLRIDAPATDGRRRRCAGNNGAIGEAPQTSGETAAANSLRKHRGLRRLHRP</sequence>
<keyword evidence="3" id="KW-1185">Reference proteome</keyword>
<protein>
    <submittedName>
        <fullName evidence="2">Uncharacterized protein</fullName>
    </submittedName>
</protein>
<name>A0A4C1U0L9_EUMVA</name>
<reference evidence="2 3" key="1">
    <citation type="journal article" date="2019" name="Commun. Biol.">
        <title>The bagworm genome reveals a unique fibroin gene that provides high tensile strength.</title>
        <authorList>
            <person name="Kono N."/>
            <person name="Nakamura H."/>
            <person name="Ohtoshi R."/>
            <person name="Tomita M."/>
            <person name="Numata K."/>
            <person name="Arakawa K."/>
        </authorList>
    </citation>
    <scope>NUCLEOTIDE SEQUENCE [LARGE SCALE GENOMIC DNA]</scope>
</reference>
<evidence type="ECO:0000313" key="2">
    <source>
        <dbReference type="EMBL" id="GBP19790.1"/>
    </source>
</evidence>
<dbReference type="EMBL" id="BGZK01000111">
    <property type="protein sequence ID" value="GBP19790.1"/>
    <property type="molecule type" value="Genomic_DNA"/>
</dbReference>
<dbReference type="AlphaFoldDB" id="A0A4C1U0L9"/>
<feature type="compositionally biased region" description="Basic residues" evidence="1">
    <location>
        <begin position="94"/>
        <end position="106"/>
    </location>
</feature>
<feature type="compositionally biased region" description="Polar residues" evidence="1">
    <location>
        <begin position="82"/>
        <end position="91"/>
    </location>
</feature>
<organism evidence="2 3">
    <name type="scientific">Eumeta variegata</name>
    <name type="common">Bagworm moth</name>
    <name type="synonym">Eumeta japonica</name>
    <dbReference type="NCBI Taxonomy" id="151549"/>
    <lineage>
        <taxon>Eukaryota</taxon>
        <taxon>Metazoa</taxon>
        <taxon>Ecdysozoa</taxon>
        <taxon>Arthropoda</taxon>
        <taxon>Hexapoda</taxon>
        <taxon>Insecta</taxon>
        <taxon>Pterygota</taxon>
        <taxon>Neoptera</taxon>
        <taxon>Endopterygota</taxon>
        <taxon>Lepidoptera</taxon>
        <taxon>Glossata</taxon>
        <taxon>Ditrysia</taxon>
        <taxon>Tineoidea</taxon>
        <taxon>Psychidae</taxon>
        <taxon>Oiketicinae</taxon>
        <taxon>Eumeta</taxon>
    </lineage>
</organism>
<evidence type="ECO:0000313" key="3">
    <source>
        <dbReference type="Proteomes" id="UP000299102"/>
    </source>
</evidence>